<gene>
    <name evidence="8" type="ORF">SmJEL517_g06095</name>
</gene>
<dbReference type="InterPro" id="IPR013810">
    <property type="entry name" value="Ribosomal_uS5_N"/>
</dbReference>
<dbReference type="Pfam" id="PF00333">
    <property type="entry name" value="Ribosomal_S5"/>
    <property type="match status" value="1"/>
</dbReference>
<evidence type="ECO:0000256" key="2">
    <source>
        <dbReference type="ARBA" id="ARBA00022980"/>
    </source>
</evidence>
<dbReference type="InterPro" id="IPR020568">
    <property type="entry name" value="Ribosomal_Su5_D2-typ_SF"/>
</dbReference>
<dbReference type="InterPro" id="IPR018192">
    <property type="entry name" value="Ribosomal_uS5_N_CS"/>
</dbReference>
<dbReference type="GeneID" id="42007318"/>
<dbReference type="PROSITE" id="PS50881">
    <property type="entry name" value="S5_DSRBD"/>
    <property type="match status" value="1"/>
</dbReference>
<dbReference type="PROSITE" id="PS00585">
    <property type="entry name" value="RIBOSOMAL_S5"/>
    <property type="match status" value="1"/>
</dbReference>
<dbReference type="GO" id="GO:0005737">
    <property type="term" value="C:cytoplasm"/>
    <property type="evidence" value="ECO:0007669"/>
    <property type="project" value="UniProtKB-ARBA"/>
</dbReference>
<keyword evidence="9" id="KW-1185">Reference proteome</keyword>
<dbReference type="AlphaFoldDB" id="A0A507BS84"/>
<organism evidence="8 9">
    <name type="scientific">Synchytrium microbalum</name>
    <dbReference type="NCBI Taxonomy" id="1806994"/>
    <lineage>
        <taxon>Eukaryota</taxon>
        <taxon>Fungi</taxon>
        <taxon>Fungi incertae sedis</taxon>
        <taxon>Chytridiomycota</taxon>
        <taxon>Chytridiomycota incertae sedis</taxon>
        <taxon>Chytridiomycetes</taxon>
        <taxon>Synchytriales</taxon>
        <taxon>Synchytriaceae</taxon>
        <taxon>Synchytrium</taxon>
    </lineage>
</organism>
<comment type="caution">
    <text evidence="8">The sequence shown here is derived from an EMBL/GenBank/DDBJ whole genome shotgun (WGS) entry which is preliminary data.</text>
</comment>
<dbReference type="GO" id="GO:0005840">
    <property type="term" value="C:ribosome"/>
    <property type="evidence" value="ECO:0007669"/>
    <property type="project" value="UniProtKB-KW"/>
</dbReference>
<evidence type="ECO:0000313" key="9">
    <source>
        <dbReference type="Proteomes" id="UP000319731"/>
    </source>
</evidence>
<feature type="domain" description="S5 DRBM" evidence="7">
    <location>
        <begin position="60"/>
        <end position="123"/>
    </location>
</feature>
<reference evidence="8 9" key="1">
    <citation type="journal article" date="2019" name="Sci. Rep.">
        <title>Comparative genomics of chytrid fungi reveal insights into the obligate biotrophic and pathogenic lifestyle of Synchytrium endobioticum.</title>
        <authorList>
            <person name="van de Vossenberg B.T.L.H."/>
            <person name="Warris S."/>
            <person name="Nguyen H.D.T."/>
            <person name="van Gent-Pelzer M.P.E."/>
            <person name="Joly D.L."/>
            <person name="van de Geest H.C."/>
            <person name="Bonants P.J.M."/>
            <person name="Smith D.S."/>
            <person name="Levesque C.A."/>
            <person name="van der Lee T.A.J."/>
        </authorList>
    </citation>
    <scope>NUCLEOTIDE SEQUENCE [LARGE SCALE GENOMIC DNA]</scope>
    <source>
        <strain evidence="8 9">JEL517</strain>
    </source>
</reference>
<dbReference type="PANTHER" id="PTHR48277:SF1">
    <property type="entry name" value="MITOCHONDRIAL RIBOSOMAL PROTEIN S5"/>
    <property type="match status" value="1"/>
</dbReference>
<dbReference type="SUPFAM" id="SSF54768">
    <property type="entry name" value="dsRNA-binding domain-like"/>
    <property type="match status" value="1"/>
</dbReference>
<name>A0A507BS84_9FUNG</name>
<keyword evidence="2 4" id="KW-0689">Ribosomal protein</keyword>
<dbReference type="GO" id="GO:0003735">
    <property type="term" value="F:structural constituent of ribosome"/>
    <property type="evidence" value="ECO:0007669"/>
    <property type="project" value="UniProtKB-UniRule"/>
</dbReference>
<dbReference type="GO" id="GO:0006412">
    <property type="term" value="P:translation"/>
    <property type="evidence" value="ECO:0007669"/>
    <property type="project" value="InterPro"/>
</dbReference>
<keyword evidence="3 4" id="KW-0687">Ribonucleoprotein</keyword>
<evidence type="ECO:0000256" key="4">
    <source>
        <dbReference type="PROSITE-ProRule" id="PRU00268"/>
    </source>
</evidence>
<dbReference type="PANTHER" id="PTHR48277">
    <property type="entry name" value="MITOCHONDRIAL RIBOSOMAL PROTEIN S5"/>
    <property type="match status" value="1"/>
</dbReference>
<dbReference type="FunFam" id="3.30.230.10:FF:000002">
    <property type="entry name" value="30S ribosomal protein S5"/>
    <property type="match status" value="1"/>
</dbReference>
<dbReference type="EMBL" id="QEAO01000075">
    <property type="protein sequence ID" value="TPX30328.1"/>
    <property type="molecule type" value="Genomic_DNA"/>
</dbReference>
<protein>
    <recommendedName>
        <fullName evidence="7">S5 DRBM domain-containing protein</fullName>
    </recommendedName>
</protein>
<dbReference type="GO" id="GO:0003723">
    <property type="term" value="F:RNA binding"/>
    <property type="evidence" value="ECO:0007669"/>
    <property type="project" value="InterPro"/>
</dbReference>
<proteinExistence type="inferred from homology"/>
<dbReference type="Proteomes" id="UP000319731">
    <property type="component" value="Unassembled WGS sequence"/>
</dbReference>
<dbReference type="InterPro" id="IPR005324">
    <property type="entry name" value="Ribosomal_uS5_C"/>
</dbReference>
<evidence type="ECO:0000256" key="3">
    <source>
        <dbReference type="ARBA" id="ARBA00023274"/>
    </source>
</evidence>
<dbReference type="Gene3D" id="3.30.230.10">
    <property type="match status" value="1"/>
</dbReference>
<accession>A0A507BS84</accession>
<dbReference type="GO" id="GO:1990904">
    <property type="term" value="C:ribonucleoprotein complex"/>
    <property type="evidence" value="ECO:0007669"/>
    <property type="project" value="UniProtKB-UniRule"/>
</dbReference>
<evidence type="ECO:0000313" key="8">
    <source>
        <dbReference type="EMBL" id="TPX30328.1"/>
    </source>
</evidence>
<evidence type="ECO:0000259" key="7">
    <source>
        <dbReference type="PROSITE" id="PS50881"/>
    </source>
</evidence>
<dbReference type="OrthoDB" id="309483at2759"/>
<dbReference type="Pfam" id="PF03719">
    <property type="entry name" value="Ribosomal_S5_C"/>
    <property type="match status" value="1"/>
</dbReference>
<feature type="compositionally biased region" description="Low complexity" evidence="6">
    <location>
        <begin position="28"/>
        <end position="48"/>
    </location>
</feature>
<feature type="region of interest" description="Disordered" evidence="6">
    <location>
        <begin position="27"/>
        <end position="57"/>
    </location>
</feature>
<dbReference type="InterPro" id="IPR014721">
    <property type="entry name" value="Ribsml_uS5_D2-typ_fold_subgr"/>
</dbReference>
<dbReference type="STRING" id="1806994.A0A507BS84"/>
<evidence type="ECO:0000256" key="1">
    <source>
        <dbReference type="ARBA" id="ARBA00008945"/>
    </source>
</evidence>
<dbReference type="RefSeq" id="XP_031022009.1">
    <property type="nucleotide sequence ID" value="XM_031172021.1"/>
</dbReference>
<sequence length="223" mass="24391">MLARHLLSSSLSNTALARRSIIRTPHASPSISKSYASPSSPSQSNETSNSKDTKDKIEITEKRVLHIRRIARTTSGGKARQIWAMVVVGNNNGFAGMGAGRAVDAGAAVQKATRNANKNMQFFPRYDGRTVFSNSEYKYKATNLTIWPLPPGSGVISSPHIHEICRCVGIHDIAVKTRGSRNPMNVCKAMFEALAHQKTPEHIARMRGKKVEDVALSYFGEAN</sequence>
<comment type="similarity">
    <text evidence="1 5">Belongs to the universal ribosomal protein uS5 family.</text>
</comment>
<evidence type="ECO:0000256" key="5">
    <source>
        <dbReference type="RuleBase" id="RU003823"/>
    </source>
</evidence>
<dbReference type="SUPFAM" id="SSF54211">
    <property type="entry name" value="Ribosomal protein S5 domain 2-like"/>
    <property type="match status" value="1"/>
</dbReference>
<dbReference type="Gene3D" id="3.30.160.20">
    <property type="match status" value="1"/>
</dbReference>
<evidence type="ECO:0000256" key="6">
    <source>
        <dbReference type="SAM" id="MobiDB-lite"/>
    </source>
</evidence>
<dbReference type="InterPro" id="IPR000851">
    <property type="entry name" value="Ribosomal_uS5"/>
</dbReference>